<dbReference type="EMBL" id="JAJEPS010000009">
    <property type="protein sequence ID" value="MCC2126636.1"/>
    <property type="molecule type" value="Genomic_DNA"/>
</dbReference>
<sequence>MKADYHVHTEFSDDSEYQMEQVVRDSIVMGLDEICFTDHVDYGVKNDWDDGEKIRYREGIPGEPENMPILNVNYPLYYKTYQKMKTQYGDKITLKLGMEFGMQVHTIEQYEKLYAKYPFDFIILSVHEVEDKEFWTQDFQRDRTQQEYNERYYEELLYLVQNYHNYSVLGHMDLITRYDKAGTYSFEKLKPIFTEILKTVIADGKGIEVNTSSHRYGLSDLTPSRDILKLYRELGGTIITIGSDSHKPEHLGTFIDETKQELKTLGFKEFCTFDKMKPIYHQL</sequence>
<dbReference type="PANTHER" id="PTHR21039">
    <property type="entry name" value="HISTIDINOL PHOSPHATASE-RELATED"/>
    <property type="match status" value="1"/>
</dbReference>
<dbReference type="InterPro" id="IPR004013">
    <property type="entry name" value="PHP_dom"/>
</dbReference>
<organism evidence="10 11">
    <name type="scientific">Hominiventricola filiformis</name>
    <dbReference type="NCBI Taxonomy" id="2885352"/>
    <lineage>
        <taxon>Bacteria</taxon>
        <taxon>Bacillati</taxon>
        <taxon>Bacillota</taxon>
        <taxon>Clostridia</taxon>
        <taxon>Lachnospirales</taxon>
        <taxon>Lachnospiraceae</taxon>
        <taxon>Hominiventricola</taxon>
    </lineage>
</organism>
<evidence type="ECO:0000256" key="2">
    <source>
        <dbReference type="ARBA" id="ARBA00009152"/>
    </source>
</evidence>
<dbReference type="NCBIfam" id="TIGR01856">
    <property type="entry name" value="hisJ_fam"/>
    <property type="match status" value="1"/>
</dbReference>
<accession>A0AAE3DCC0</accession>
<name>A0AAE3DCC0_9FIRM</name>
<dbReference type="AlphaFoldDB" id="A0AAE3DCC0"/>
<comment type="pathway">
    <text evidence="1 8">Amino-acid biosynthesis; L-histidine biosynthesis; L-histidine from 5-phospho-alpha-D-ribose 1-diphosphate: step 8/9.</text>
</comment>
<reference evidence="10 11" key="1">
    <citation type="submission" date="2021-10" db="EMBL/GenBank/DDBJ databases">
        <title>Anaerobic single-cell dispensing facilitates the cultivation of human gut bacteria.</title>
        <authorList>
            <person name="Afrizal A."/>
        </authorList>
    </citation>
    <scope>NUCLEOTIDE SEQUENCE [LARGE SCALE GENOMIC DNA]</scope>
    <source>
        <strain evidence="10 11">CLA-AA-H276</strain>
    </source>
</reference>
<evidence type="ECO:0000256" key="1">
    <source>
        <dbReference type="ARBA" id="ARBA00004970"/>
    </source>
</evidence>
<dbReference type="EC" id="3.1.3.15" evidence="3 8"/>
<gene>
    <name evidence="10" type="ORF">LKD36_10645</name>
</gene>
<evidence type="ECO:0000256" key="6">
    <source>
        <dbReference type="ARBA" id="ARBA00023102"/>
    </source>
</evidence>
<proteinExistence type="inferred from homology"/>
<dbReference type="GO" id="GO:0004401">
    <property type="term" value="F:histidinol-phosphatase activity"/>
    <property type="evidence" value="ECO:0007669"/>
    <property type="project" value="UniProtKB-UniRule"/>
</dbReference>
<dbReference type="Gene3D" id="3.20.20.140">
    <property type="entry name" value="Metal-dependent hydrolases"/>
    <property type="match status" value="1"/>
</dbReference>
<dbReference type="InterPro" id="IPR010140">
    <property type="entry name" value="Histidinol_P_phosphatase_HisJ"/>
</dbReference>
<feature type="domain" description="PHP" evidence="9">
    <location>
        <begin position="4"/>
        <end position="212"/>
    </location>
</feature>
<dbReference type="SUPFAM" id="SSF89550">
    <property type="entry name" value="PHP domain-like"/>
    <property type="match status" value="1"/>
</dbReference>
<evidence type="ECO:0000313" key="11">
    <source>
        <dbReference type="Proteomes" id="UP001198220"/>
    </source>
</evidence>
<keyword evidence="11" id="KW-1185">Reference proteome</keyword>
<evidence type="ECO:0000313" key="10">
    <source>
        <dbReference type="EMBL" id="MCC2126636.1"/>
    </source>
</evidence>
<keyword evidence="4 8" id="KW-0028">Amino-acid biosynthesis</keyword>
<dbReference type="InterPro" id="IPR016195">
    <property type="entry name" value="Pol/histidinol_Pase-like"/>
</dbReference>
<dbReference type="PANTHER" id="PTHR21039:SF0">
    <property type="entry name" value="HISTIDINOL-PHOSPHATASE"/>
    <property type="match status" value="1"/>
</dbReference>
<evidence type="ECO:0000256" key="5">
    <source>
        <dbReference type="ARBA" id="ARBA00022801"/>
    </source>
</evidence>
<evidence type="ECO:0000256" key="3">
    <source>
        <dbReference type="ARBA" id="ARBA00013085"/>
    </source>
</evidence>
<dbReference type="Proteomes" id="UP001198220">
    <property type="component" value="Unassembled WGS sequence"/>
</dbReference>
<dbReference type="GO" id="GO:0000105">
    <property type="term" value="P:L-histidine biosynthetic process"/>
    <property type="evidence" value="ECO:0007669"/>
    <property type="project" value="UniProtKB-UniRule"/>
</dbReference>
<dbReference type="GO" id="GO:0005737">
    <property type="term" value="C:cytoplasm"/>
    <property type="evidence" value="ECO:0007669"/>
    <property type="project" value="TreeGrafter"/>
</dbReference>
<evidence type="ECO:0000259" key="9">
    <source>
        <dbReference type="Pfam" id="PF02811"/>
    </source>
</evidence>
<dbReference type="Pfam" id="PF02811">
    <property type="entry name" value="PHP"/>
    <property type="match status" value="1"/>
</dbReference>
<comment type="similarity">
    <text evidence="2 8">Belongs to the PHP hydrolase family. HisK subfamily.</text>
</comment>
<comment type="catalytic activity">
    <reaction evidence="7 8">
        <text>L-histidinol phosphate + H2O = L-histidinol + phosphate</text>
        <dbReference type="Rhea" id="RHEA:14465"/>
        <dbReference type="ChEBI" id="CHEBI:15377"/>
        <dbReference type="ChEBI" id="CHEBI:43474"/>
        <dbReference type="ChEBI" id="CHEBI:57699"/>
        <dbReference type="ChEBI" id="CHEBI:57980"/>
        <dbReference type="EC" id="3.1.3.15"/>
    </reaction>
</comment>
<evidence type="ECO:0000256" key="4">
    <source>
        <dbReference type="ARBA" id="ARBA00022605"/>
    </source>
</evidence>
<keyword evidence="5 8" id="KW-0378">Hydrolase</keyword>
<protein>
    <recommendedName>
        <fullName evidence="3 8">Histidinol-phosphatase</fullName>
        <shortName evidence="8">HolPase</shortName>
        <ecNumber evidence="3 8">3.1.3.15</ecNumber>
    </recommendedName>
</protein>
<evidence type="ECO:0000256" key="8">
    <source>
        <dbReference type="RuleBase" id="RU366003"/>
    </source>
</evidence>
<evidence type="ECO:0000256" key="7">
    <source>
        <dbReference type="ARBA" id="ARBA00049158"/>
    </source>
</evidence>
<comment type="caution">
    <text evidence="10">The sequence shown here is derived from an EMBL/GenBank/DDBJ whole genome shotgun (WGS) entry which is preliminary data.</text>
</comment>
<keyword evidence="6 8" id="KW-0368">Histidine biosynthesis</keyword>